<evidence type="ECO:0000256" key="1">
    <source>
        <dbReference type="SAM" id="Phobius"/>
    </source>
</evidence>
<dbReference type="KEGG" id="hhl:Halha_1947"/>
<keyword evidence="1" id="KW-0472">Membrane</keyword>
<keyword evidence="3" id="KW-1185">Reference proteome</keyword>
<protein>
    <submittedName>
        <fullName evidence="2">Uncharacterized protein</fullName>
    </submittedName>
</protein>
<dbReference type="AlphaFoldDB" id="L0KBE5"/>
<keyword evidence="1" id="KW-1133">Transmembrane helix</keyword>
<gene>
    <name evidence="2" type="ordered locus">Halha_1947</name>
</gene>
<reference evidence="3" key="1">
    <citation type="submission" date="2012-02" db="EMBL/GenBank/DDBJ databases">
        <title>The complete genome of Halobacteroides halobius DSM 5150.</title>
        <authorList>
            <person name="Lucas S."/>
            <person name="Copeland A."/>
            <person name="Lapidus A."/>
            <person name="Glavina del Rio T."/>
            <person name="Dalin E."/>
            <person name="Tice H."/>
            <person name="Bruce D."/>
            <person name="Goodwin L."/>
            <person name="Pitluck S."/>
            <person name="Peters L."/>
            <person name="Mikhailova N."/>
            <person name="Gu W."/>
            <person name="Kyrpides N."/>
            <person name="Mavromatis K."/>
            <person name="Ivanova N."/>
            <person name="Brettin T."/>
            <person name="Detter J.C."/>
            <person name="Han C."/>
            <person name="Larimer F."/>
            <person name="Land M."/>
            <person name="Hauser L."/>
            <person name="Markowitz V."/>
            <person name="Cheng J.-F."/>
            <person name="Hugenholtz P."/>
            <person name="Woyke T."/>
            <person name="Wu D."/>
            <person name="Tindall B."/>
            <person name="Pomrenke H."/>
            <person name="Brambilla E."/>
            <person name="Klenk H.-P."/>
            <person name="Eisen J.A."/>
        </authorList>
    </citation>
    <scope>NUCLEOTIDE SEQUENCE [LARGE SCALE GENOMIC DNA]</scope>
    <source>
        <strain evidence="3">ATCC 35273 / DSM 5150 / MD-1</strain>
    </source>
</reference>
<dbReference type="EMBL" id="CP003359">
    <property type="protein sequence ID" value="AGB41855.1"/>
    <property type="molecule type" value="Genomic_DNA"/>
</dbReference>
<dbReference type="RefSeq" id="WP_015327571.1">
    <property type="nucleotide sequence ID" value="NC_019978.1"/>
</dbReference>
<proteinExistence type="predicted"/>
<feature type="transmembrane region" description="Helical" evidence="1">
    <location>
        <begin position="20"/>
        <end position="42"/>
    </location>
</feature>
<organism evidence="2 3">
    <name type="scientific">Halobacteroides halobius (strain ATCC 35273 / DSM 5150 / MD-1)</name>
    <dbReference type="NCBI Taxonomy" id="748449"/>
    <lineage>
        <taxon>Bacteria</taxon>
        <taxon>Bacillati</taxon>
        <taxon>Bacillota</taxon>
        <taxon>Clostridia</taxon>
        <taxon>Halanaerobiales</taxon>
        <taxon>Halobacteroidaceae</taxon>
        <taxon>Halobacteroides</taxon>
    </lineage>
</organism>
<sequence length="57" mass="5813">MRDLAQEELLVVNGGELSDVNWIGFAAGATTLMISISSANVAGTAVGMGMIIDACNI</sequence>
<dbReference type="Proteomes" id="UP000010880">
    <property type="component" value="Chromosome"/>
</dbReference>
<dbReference type="HOGENOM" id="CLU_2990406_0_0_9"/>
<evidence type="ECO:0000313" key="3">
    <source>
        <dbReference type="Proteomes" id="UP000010880"/>
    </source>
</evidence>
<evidence type="ECO:0000313" key="2">
    <source>
        <dbReference type="EMBL" id="AGB41855.1"/>
    </source>
</evidence>
<dbReference type="STRING" id="748449.Halha_1947"/>
<name>L0KBE5_HALHC</name>
<accession>L0KBE5</accession>
<keyword evidence="1" id="KW-0812">Transmembrane</keyword>